<dbReference type="RefSeq" id="WP_353641033.1">
    <property type="nucleotide sequence ID" value="NZ_CP159253.1"/>
</dbReference>
<dbReference type="InterPro" id="IPR023393">
    <property type="entry name" value="START-like_dom_sf"/>
</dbReference>
<organism evidence="3">
    <name type="scientific">Mesorhizobium sp. WSM2240</name>
    <dbReference type="NCBI Taxonomy" id="3228851"/>
    <lineage>
        <taxon>Bacteria</taxon>
        <taxon>Pseudomonadati</taxon>
        <taxon>Pseudomonadota</taxon>
        <taxon>Alphaproteobacteria</taxon>
        <taxon>Hyphomicrobiales</taxon>
        <taxon>Phyllobacteriaceae</taxon>
        <taxon>Mesorhizobium</taxon>
    </lineage>
</organism>
<dbReference type="EMBL" id="CP159253">
    <property type="protein sequence ID" value="XCG51463.1"/>
    <property type="molecule type" value="Genomic_DNA"/>
</dbReference>
<feature type="domain" description="Activator of Hsp90 ATPase homologue 1/2-like C-terminal" evidence="2">
    <location>
        <begin position="26"/>
        <end position="156"/>
    </location>
</feature>
<evidence type="ECO:0000313" key="3">
    <source>
        <dbReference type="EMBL" id="XCG51463.1"/>
    </source>
</evidence>
<gene>
    <name evidence="3" type="ORF">ABVK50_13725</name>
</gene>
<dbReference type="Pfam" id="PF08327">
    <property type="entry name" value="AHSA1"/>
    <property type="match status" value="1"/>
</dbReference>
<reference evidence="3" key="1">
    <citation type="submission" date="2024-06" db="EMBL/GenBank/DDBJ databases">
        <title>Mesorhizobium karijinii sp. nov., a symbiont of the iconic Swainsona formosa from arid Australia.</title>
        <authorList>
            <person name="Hill Y.J."/>
            <person name="Watkin E.L.J."/>
            <person name="O'Hara G.W."/>
            <person name="Terpolilli J."/>
            <person name="Tye M.L."/>
            <person name="Kohlmeier M.G."/>
        </authorList>
    </citation>
    <scope>NUCLEOTIDE SEQUENCE</scope>
    <source>
        <strain evidence="3">WSM2240</strain>
    </source>
</reference>
<accession>A0AAU8CX81</accession>
<evidence type="ECO:0000256" key="1">
    <source>
        <dbReference type="ARBA" id="ARBA00006817"/>
    </source>
</evidence>
<proteinExistence type="inferred from homology"/>
<comment type="similarity">
    <text evidence="1">Belongs to the AHA1 family.</text>
</comment>
<dbReference type="InterPro" id="IPR013538">
    <property type="entry name" value="ASHA1/2-like_C"/>
</dbReference>
<sequence>MRSTTAGTHDNPLKLAPVRKSITVEAPLNKAFEVFTAGVGRWWPVAYSIGKSPIEDVVIERHSGGRWYEVGEDGSECSWGDVLEWDAPQRVVLAWRIRADWSYDPDLLTELDIRFVSVGEKSTRVDLEHRLLENLGEGAEAARQTFDTEPGWSTLLAAYGQEVARSAA</sequence>
<name>A0AAU8CX81_9HYPH</name>
<evidence type="ECO:0000259" key="2">
    <source>
        <dbReference type="Pfam" id="PF08327"/>
    </source>
</evidence>
<protein>
    <submittedName>
        <fullName evidence="3">SRPBCC family protein</fullName>
    </submittedName>
</protein>
<dbReference type="Gene3D" id="3.30.530.20">
    <property type="match status" value="1"/>
</dbReference>
<dbReference type="AlphaFoldDB" id="A0AAU8CX81"/>
<dbReference type="SUPFAM" id="SSF55961">
    <property type="entry name" value="Bet v1-like"/>
    <property type="match status" value="1"/>
</dbReference>
<dbReference type="CDD" id="cd08891">
    <property type="entry name" value="SRPBCC_CalC"/>
    <property type="match status" value="1"/>
</dbReference>